<feature type="transmembrane region" description="Helical" evidence="6">
    <location>
        <begin position="60"/>
        <end position="87"/>
    </location>
</feature>
<feature type="transmembrane region" description="Helical" evidence="6">
    <location>
        <begin position="99"/>
        <end position="120"/>
    </location>
</feature>
<dbReference type="Proteomes" id="UP000182977">
    <property type="component" value="Chromosome I"/>
</dbReference>
<dbReference type="RefSeq" id="WP_046770661.1">
    <property type="nucleotide sequence ID" value="NZ_LBMC01000023.1"/>
</dbReference>
<evidence type="ECO:0000313" key="9">
    <source>
        <dbReference type="Proteomes" id="UP000182977"/>
    </source>
</evidence>
<evidence type="ECO:0000256" key="2">
    <source>
        <dbReference type="ARBA" id="ARBA00022475"/>
    </source>
</evidence>
<evidence type="ECO:0000256" key="3">
    <source>
        <dbReference type="ARBA" id="ARBA00022692"/>
    </source>
</evidence>
<keyword evidence="9" id="KW-1185">Reference proteome</keyword>
<evidence type="ECO:0000313" key="8">
    <source>
        <dbReference type="EMBL" id="SDU65119.1"/>
    </source>
</evidence>
<organism evidence="8 9">
    <name type="scientific">Jiangella alkaliphila</name>
    <dbReference type="NCBI Taxonomy" id="419479"/>
    <lineage>
        <taxon>Bacteria</taxon>
        <taxon>Bacillati</taxon>
        <taxon>Actinomycetota</taxon>
        <taxon>Actinomycetes</taxon>
        <taxon>Jiangellales</taxon>
        <taxon>Jiangellaceae</taxon>
        <taxon>Jiangella</taxon>
    </lineage>
</organism>
<sequence>MSSDRPTSSDLQLPDHGPGSAGGWGRRIAALLLDWLAGNLVAFIVTGGNSGVWDAQSDVFWLPLICWYLLVVVSTTLAGGSLGQLLVGLRVAHLGGRRISPVMAAVRTLMIALIIPPLVFTRDGRGLHDLASNTVVVNAR</sequence>
<evidence type="ECO:0000256" key="6">
    <source>
        <dbReference type="SAM" id="Phobius"/>
    </source>
</evidence>
<evidence type="ECO:0000256" key="1">
    <source>
        <dbReference type="ARBA" id="ARBA00004651"/>
    </source>
</evidence>
<name>A0A1H2K8X3_9ACTN</name>
<dbReference type="PANTHER" id="PTHR36115:SF6">
    <property type="entry name" value="PROLINE-RICH ANTIGEN HOMOLOG"/>
    <property type="match status" value="1"/>
</dbReference>
<evidence type="ECO:0000256" key="5">
    <source>
        <dbReference type="ARBA" id="ARBA00023136"/>
    </source>
</evidence>
<dbReference type="InterPro" id="IPR051791">
    <property type="entry name" value="Pra-immunoreactive"/>
</dbReference>
<reference evidence="9" key="1">
    <citation type="submission" date="2016-10" db="EMBL/GenBank/DDBJ databases">
        <authorList>
            <person name="Varghese N."/>
            <person name="Submissions S."/>
        </authorList>
    </citation>
    <scope>NUCLEOTIDE SEQUENCE [LARGE SCALE GENOMIC DNA]</scope>
    <source>
        <strain evidence="9">DSM 45079</strain>
    </source>
</reference>
<keyword evidence="4 6" id="KW-1133">Transmembrane helix</keyword>
<dbReference type="InterPro" id="IPR010432">
    <property type="entry name" value="RDD"/>
</dbReference>
<dbReference type="Pfam" id="PF06271">
    <property type="entry name" value="RDD"/>
    <property type="match status" value="1"/>
</dbReference>
<proteinExistence type="predicted"/>
<dbReference type="PANTHER" id="PTHR36115">
    <property type="entry name" value="PROLINE-RICH ANTIGEN HOMOLOG-RELATED"/>
    <property type="match status" value="1"/>
</dbReference>
<dbReference type="AlphaFoldDB" id="A0A1H2K8X3"/>
<evidence type="ECO:0000256" key="4">
    <source>
        <dbReference type="ARBA" id="ARBA00022989"/>
    </source>
</evidence>
<feature type="domain" description="RDD" evidence="7">
    <location>
        <begin position="22"/>
        <end position="132"/>
    </location>
</feature>
<dbReference type="STRING" id="419479.SAMN04488563_3559"/>
<accession>A0A1H2K8X3</accession>
<evidence type="ECO:0000259" key="7">
    <source>
        <dbReference type="Pfam" id="PF06271"/>
    </source>
</evidence>
<keyword evidence="5 6" id="KW-0472">Membrane</keyword>
<comment type="subcellular location">
    <subcellularLocation>
        <location evidence="1">Cell membrane</location>
        <topology evidence="1">Multi-pass membrane protein</topology>
    </subcellularLocation>
</comment>
<feature type="transmembrane region" description="Helical" evidence="6">
    <location>
        <begin position="28"/>
        <end position="48"/>
    </location>
</feature>
<keyword evidence="2" id="KW-1003">Cell membrane</keyword>
<gene>
    <name evidence="8" type="ORF">SAMN04488563_3559</name>
</gene>
<dbReference type="OrthoDB" id="5187110at2"/>
<dbReference type="GO" id="GO:0005886">
    <property type="term" value="C:plasma membrane"/>
    <property type="evidence" value="ECO:0007669"/>
    <property type="project" value="UniProtKB-SubCell"/>
</dbReference>
<protein>
    <submittedName>
        <fullName evidence="8">Uncharacterized membrane protein YckC, RDD family</fullName>
    </submittedName>
</protein>
<keyword evidence="3 6" id="KW-0812">Transmembrane</keyword>
<dbReference type="EMBL" id="LT629791">
    <property type="protein sequence ID" value="SDU65119.1"/>
    <property type="molecule type" value="Genomic_DNA"/>
</dbReference>